<keyword evidence="6" id="KW-0472">Membrane</keyword>
<protein>
    <recommendedName>
        <fullName evidence="7">RING-type domain-containing protein</fullName>
    </recommendedName>
</protein>
<dbReference type="EMBL" id="BSYO01000020">
    <property type="protein sequence ID" value="GMH18936.1"/>
    <property type="molecule type" value="Genomic_DNA"/>
</dbReference>
<feature type="region of interest" description="Disordered" evidence="5">
    <location>
        <begin position="170"/>
        <end position="201"/>
    </location>
</feature>
<evidence type="ECO:0000256" key="1">
    <source>
        <dbReference type="ARBA" id="ARBA00022723"/>
    </source>
</evidence>
<evidence type="ECO:0000256" key="5">
    <source>
        <dbReference type="SAM" id="MobiDB-lite"/>
    </source>
</evidence>
<keyword evidence="6" id="KW-1133">Transmembrane helix</keyword>
<dbReference type="InterPro" id="IPR011016">
    <property type="entry name" value="Znf_RING-CH"/>
</dbReference>
<dbReference type="Proteomes" id="UP001279734">
    <property type="component" value="Unassembled WGS sequence"/>
</dbReference>
<dbReference type="PANTHER" id="PTHR46225">
    <property type="entry name" value="C3H4 TYPE ZINC FINGER PROTEIN"/>
    <property type="match status" value="1"/>
</dbReference>
<feature type="transmembrane region" description="Helical" evidence="6">
    <location>
        <begin position="266"/>
        <end position="294"/>
    </location>
</feature>
<organism evidence="8 9">
    <name type="scientific">Nepenthes gracilis</name>
    <name type="common">Slender pitcher plant</name>
    <dbReference type="NCBI Taxonomy" id="150966"/>
    <lineage>
        <taxon>Eukaryota</taxon>
        <taxon>Viridiplantae</taxon>
        <taxon>Streptophyta</taxon>
        <taxon>Embryophyta</taxon>
        <taxon>Tracheophyta</taxon>
        <taxon>Spermatophyta</taxon>
        <taxon>Magnoliopsida</taxon>
        <taxon>eudicotyledons</taxon>
        <taxon>Gunneridae</taxon>
        <taxon>Pentapetalae</taxon>
        <taxon>Caryophyllales</taxon>
        <taxon>Nepenthaceae</taxon>
        <taxon>Nepenthes</taxon>
    </lineage>
</organism>
<gene>
    <name evidence="8" type="ORF">Nepgr_020777</name>
</gene>
<feature type="compositionally biased region" description="Low complexity" evidence="5">
    <location>
        <begin position="43"/>
        <end position="54"/>
    </location>
</feature>
<dbReference type="PANTHER" id="PTHR46225:SF2">
    <property type="entry name" value="C3H4 TYPE ZINC FINGER PROTEIN"/>
    <property type="match status" value="1"/>
</dbReference>
<feature type="compositionally biased region" description="Low complexity" evidence="5">
    <location>
        <begin position="179"/>
        <end position="194"/>
    </location>
</feature>
<keyword evidence="1" id="KW-0479">Metal-binding</keyword>
<evidence type="ECO:0000313" key="8">
    <source>
        <dbReference type="EMBL" id="GMH18936.1"/>
    </source>
</evidence>
<keyword evidence="3" id="KW-0862">Zinc</keyword>
<evidence type="ECO:0000256" key="2">
    <source>
        <dbReference type="ARBA" id="ARBA00022771"/>
    </source>
</evidence>
<feature type="compositionally biased region" description="Polar residues" evidence="5">
    <location>
        <begin position="1"/>
        <end position="16"/>
    </location>
</feature>
<evidence type="ECO:0000256" key="4">
    <source>
        <dbReference type="PROSITE-ProRule" id="PRU00175"/>
    </source>
</evidence>
<evidence type="ECO:0000256" key="6">
    <source>
        <dbReference type="SAM" id="Phobius"/>
    </source>
</evidence>
<dbReference type="InterPro" id="IPR001841">
    <property type="entry name" value="Znf_RING"/>
</dbReference>
<sequence>MADSSQQPISESQTDQYPLLYERHDKNGNREHIIHIERGGEASSSHSPNLDNSSGLSPDCADRPTSINVAPVSRSSSSSQSQANSRSFRFRRRNERFGRRHSGVWISIELLFTLGQIIASTVVLYLSRHGHPQALLFAWIIGYTAGCFLSLPILCWRYLVYSRVTEQETSQLNQDSPERNSSSDSSSYTTTLFSQPSELEDQSGATYNGQALRVANPRVSLLVDHLKMALDCFFAIWFVVGNIWIFSGRSSASEAPNLYKLCIVYLTLNCIGYAMPFILCAVVCCCLPCIISVLGLHEDWNRVRGANDESINALPTYKFNLMKKESGGTLETDADEECGIVGAGTEKERTVSREDAVCCICLERYADEDELKELPCSHFFHSDCVDRWLKINASCPLCKFEIDERNEDSPSHINSLQQT</sequence>
<keyword evidence="2 4" id="KW-0863">Zinc-finger</keyword>
<dbReference type="Pfam" id="PF13639">
    <property type="entry name" value="zf-RING_2"/>
    <property type="match status" value="1"/>
</dbReference>
<evidence type="ECO:0000259" key="7">
    <source>
        <dbReference type="PROSITE" id="PS50089"/>
    </source>
</evidence>
<keyword evidence="6" id="KW-0812">Transmembrane</keyword>
<dbReference type="PROSITE" id="PS50089">
    <property type="entry name" value="ZF_RING_2"/>
    <property type="match status" value="1"/>
</dbReference>
<feature type="transmembrane region" description="Helical" evidence="6">
    <location>
        <begin position="137"/>
        <end position="160"/>
    </location>
</feature>
<keyword evidence="9" id="KW-1185">Reference proteome</keyword>
<feature type="compositionally biased region" description="Low complexity" evidence="5">
    <location>
        <begin position="73"/>
        <end position="87"/>
    </location>
</feature>
<reference evidence="8" key="1">
    <citation type="submission" date="2023-05" db="EMBL/GenBank/DDBJ databases">
        <title>Nepenthes gracilis genome sequencing.</title>
        <authorList>
            <person name="Fukushima K."/>
        </authorList>
    </citation>
    <scope>NUCLEOTIDE SEQUENCE</scope>
    <source>
        <strain evidence="8">SING2019-196</strain>
    </source>
</reference>
<dbReference type="SUPFAM" id="SSF57850">
    <property type="entry name" value="RING/U-box"/>
    <property type="match status" value="1"/>
</dbReference>
<dbReference type="SMART" id="SM00184">
    <property type="entry name" value="RING"/>
    <property type="match status" value="1"/>
</dbReference>
<dbReference type="SMART" id="SM00744">
    <property type="entry name" value="RINGv"/>
    <property type="match status" value="1"/>
</dbReference>
<feature type="compositionally biased region" description="Basic and acidic residues" evidence="5">
    <location>
        <begin position="21"/>
        <end position="40"/>
    </location>
</feature>
<feature type="transmembrane region" description="Helical" evidence="6">
    <location>
        <begin position="228"/>
        <end position="246"/>
    </location>
</feature>
<feature type="region of interest" description="Disordered" evidence="5">
    <location>
        <begin position="1"/>
        <end position="88"/>
    </location>
</feature>
<evidence type="ECO:0000313" key="9">
    <source>
        <dbReference type="Proteomes" id="UP001279734"/>
    </source>
</evidence>
<name>A0AAD3SZI4_NEPGR</name>
<accession>A0AAD3SZI4</accession>
<dbReference type="AlphaFoldDB" id="A0AAD3SZI4"/>
<proteinExistence type="predicted"/>
<dbReference type="Gene3D" id="3.30.40.10">
    <property type="entry name" value="Zinc/RING finger domain, C3HC4 (zinc finger)"/>
    <property type="match status" value="1"/>
</dbReference>
<dbReference type="InterPro" id="IPR013083">
    <property type="entry name" value="Znf_RING/FYVE/PHD"/>
</dbReference>
<dbReference type="GO" id="GO:0008270">
    <property type="term" value="F:zinc ion binding"/>
    <property type="evidence" value="ECO:0007669"/>
    <property type="project" value="UniProtKB-KW"/>
</dbReference>
<evidence type="ECO:0000256" key="3">
    <source>
        <dbReference type="ARBA" id="ARBA00022833"/>
    </source>
</evidence>
<feature type="transmembrane region" description="Helical" evidence="6">
    <location>
        <begin position="102"/>
        <end position="125"/>
    </location>
</feature>
<comment type="caution">
    <text evidence="8">The sequence shown here is derived from an EMBL/GenBank/DDBJ whole genome shotgun (WGS) entry which is preliminary data.</text>
</comment>
<feature type="domain" description="RING-type" evidence="7">
    <location>
        <begin position="358"/>
        <end position="399"/>
    </location>
</feature>